<evidence type="ECO:0000256" key="1">
    <source>
        <dbReference type="SAM" id="MobiDB-lite"/>
    </source>
</evidence>
<evidence type="ECO:0000313" key="2">
    <source>
        <dbReference type="EMBL" id="BCB75575.1"/>
    </source>
</evidence>
<proteinExistence type="predicted"/>
<organism evidence="2 3">
    <name type="scientific">Phytohabitans flavus</name>
    <dbReference type="NCBI Taxonomy" id="1076124"/>
    <lineage>
        <taxon>Bacteria</taxon>
        <taxon>Bacillati</taxon>
        <taxon>Actinomycetota</taxon>
        <taxon>Actinomycetes</taxon>
        <taxon>Micromonosporales</taxon>
        <taxon>Micromonosporaceae</taxon>
    </lineage>
</organism>
<gene>
    <name evidence="2" type="ORF">Pflav_019850</name>
</gene>
<reference evidence="2 3" key="2">
    <citation type="submission" date="2020-03" db="EMBL/GenBank/DDBJ databases">
        <authorList>
            <person name="Ichikawa N."/>
            <person name="Kimura A."/>
            <person name="Kitahashi Y."/>
            <person name="Uohara A."/>
        </authorList>
    </citation>
    <scope>NUCLEOTIDE SEQUENCE [LARGE SCALE GENOMIC DNA]</scope>
    <source>
        <strain evidence="2 3">NBRC 107702</strain>
    </source>
</reference>
<sequence length="95" mass="9690">MPYVGLKPVSPQLAAGPRIEPPVQVPMPIMNSDAPTPAAEPELDPPGVRARSQGLFAALAVEVASSLVPTLPKMTTPAALSRATAVASKLGTKPV</sequence>
<reference evidence="2 3" key="1">
    <citation type="submission" date="2020-03" db="EMBL/GenBank/DDBJ databases">
        <title>Whole genome shotgun sequence of Phytohabitans flavus NBRC 107702.</title>
        <authorList>
            <person name="Komaki H."/>
            <person name="Tamura T."/>
        </authorList>
    </citation>
    <scope>NUCLEOTIDE SEQUENCE [LARGE SCALE GENOMIC DNA]</scope>
    <source>
        <strain evidence="2 3">NBRC 107702</strain>
    </source>
</reference>
<feature type="region of interest" description="Disordered" evidence="1">
    <location>
        <begin position="14"/>
        <end position="47"/>
    </location>
</feature>
<dbReference type="KEGG" id="pfla:Pflav_019850"/>
<dbReference type="AlphaFoldDB" id="A0A6F8XP17"/>
<protein>
    <submittedName>
        <fullName evidence="2">Uncharacterized protein</fullName>
    </submittedName>
</protein>
<name>A0A6F8XP17_9ACTN</name>
<keyword evidence="3" id="KW-1185">Reference proteome</keyword>
<accession>A0A6F8XP17</accession>
<evidence type="ECO:0000313" key="3">
    <source>
        <dbReference type="Proteomes" id="UP000502508"/>
    </source>
</evidence>
<dbReference type="Proteomes" id="UP000502508">
    <property type="component" value="Chromosome"/>
</dbReference>
<dbReference type="EMBL" id="AP022870">
    <property type="protein sequence ID" value="BCB75575.1"/>
    <property type="molecule type" value="Genomic_DNA"/>
</dbReference>